<dbReference type="Proteomes" id="UP000434957">
    <property type="component" value="Unassembled WGS sequence"/>
</dbReference>
<proteinExistence type="predicted"/>
<protein>
    <submittedName>
        <fullName evidence="1">Uncharacterized protein</fullName>
    </submittedName>
</protein>
<dbReference type="PANTHER" id="PTHR40866">
    <property type="entry name" value="BED-TYPE DOMAIN-CONTAINING PROTEIN"/>
    <property type="match status" value="1"/>
</dbReference>
<dbReference type="PANTHER" id="PTHR40866:SF1">
    <property type="entry name" value="BED-TYPE DOMAIN-CONTAINING PROTEIN"/>
    <property type="match status" value="1"/>
</dbReference>
<sequence length="260" mass="29500">MRAATTAETGSLIHYARRTSVNRFGWLEWVVKVNLPLLFCENPLARRYTSLEPISVEILRTLMESVAQLVGSDIAAELPDRFGFMLNGWNHRCTTSQYSYAMRSTESRTTFGKALSDCVYLVGDNCSVNKRLVTIIQVPLFGFASHRLNLAVRHHLEEYDEDLAIVQALMLMLRTLKQSAKLRLKTPLRQGSTFAMVHRYRELIKVLNANDDDIMELLPSPACNLRPKTLFAELKTSTMYRKSYKPAILLSSMCECGLTG</sequence>
<dbReference type="AlphaFoldDB" id="A0A6A4F814"/>
<organism evidence="1 2">
    <name type="scientific">Phytophthora rubi</name>
    <dbReference type="NCBI Taxonomy" id="129364"/>
    <lineage>
        <taxon>Eukaryota</taxon>
        <taxon>Sar</taxon>
        <taxon>Stramenopiles</taxon>
        <taxon>Oomycota</taxon>
        <taxon>Peronosporomycetes</taxon>
        <taxon>Peronosporales</taxon>
        <taxon>Peronosporaceae</taxon>
        <taxon>Phytophthora</taxon>
    </lineage>
</organism>
<keyword evidence="2" id="KW-1185">Reference proteome</keyword>
<reference evidence="1 2" key="1">
    <citation type="submission" date="2018-08" db="EMBL/GenBank/DDBJ databases">
        <title>Genomic investigation of the strawberry pathogen Phytophthora fragariae indicates pathogenicity is determined by transcriptional variation in three key races.</title>
        <authorList>
            <person name="Adams T.M."/>
            <person name="Armitage A.D."/>
            <person name="Sobczyk M.K."/>
            <person name="Bates H.J."/>
            <person name="Dunwell J.M."/>
            <person name="Nellist C.F."/>
            <person name="Harrison R.J."/>
        </authorList>
    </citation>
    <scope>NUCLEOTIDE SEQUENCE [LARGE SCALE GENOMIC DNA]</scope>
    <source>
        <strain evidence="1 2">SCRP333</strain>
    </source>
</reference>
<evidence type="ECO:0000313" key="2">
    <source>
        <dbReference type="Proteomes" id="UP000434957"/>
    </source>
</evidence>
<comment type="caution">
    <text evidence="1">The sequence shown here is derived from an EMBL/GenBank/DDBJ whole genome shotgun (WGS) entry which is preliminary data.</text>
</comment>
<gene>
    <name evidence="1" type="ORF">PR003_g13008</name>
</gene>
<accession>A0A6A4F814</accession>
<dbReference type="EMBL" id="QXFT01000805">
    <property type="protein sequence ID" value="KAE9335446.1"/>
    <property type="molecule type" value="Genomic_DNA"/>
</dbReference>
<name>A0A6A4F814_9STRA</name>
<evidence type="ECO:0000313" key="1">
    <source>
        <dbReference type="EMBL" id="KAE9335446.1"/>
    </source>
</evidence>